<gene>
    <name evidence="4" type="ORF">AB0D95_31745</name>
</gene>
<organism evidence="4 5">
    <name type="scientific">Streptomyces chilikensis</name>
    <dbReference type="NCBI Taxonomy" id="1194079"/>
    <lineage>
        <taxon>Bacteria</taxon>
        <taxon>Bacillati</taxon>
        <taxon>Actinomycetota</taxon>
        <taxon>Actinomycetes</taxon>
        <taxon>Kitasatosporales</taxon>
        <taxon>Streptomycetaceae</taxon>
        <taxon>Streptomyces</taxon>
    </lineage>
</organism>
<feature type="coiled-coil region" evidence="1">
    <location>
        <begin position="37"/>
        <end position="64"/>
    </location>
</feature>
<feature type="chain" id="PRO_5046278376" evidence="3">
    <location>
        <begin position="32"/>
        <end position="365"/>
    </location>
</feature>
<sequence>MLVQKRRYLAVAAALAVASPLALSAASPAFAEPAPAVAAAGSTVQELEKALAEARTAYAEAMRARIEAYDKVEALLEYDKDNPPALVVAAEKARKAADEAKAALDAAAKRVDDAKAALAEADEAGKAAAEQELADAELALADARQHHLEAAEAAEQAGTELDDARVAVLRDYELAKKAEKAAEEALAKAEAALEKARQCKKDKALKAKAIGLPEQLVAGERATFTFRMTNGSEHTLDIRPLTFVLIDSGGDQDDLKAEWKDGDGWKALETAESPDVTFTGVEPGERVDIRMRLTLDKDAEKGHAVAAFAVDPAEDAVPCLYGPMKSYDLEVGGGGRPPPRSEEHTENSTHTKGNLVWIVVCVYFV</sequence>
<name>A0ABV3F027_9ACTN</name>
<feature type="coiled-coil region" evidence="1">
    <location>
        <begin position="172"/>
        <end position="202"/>
    </location>
</feature>
<accession>A0ABV3F027</accession>
<evidence type="ECO:0000256" key="3">
    <source>
        <dbReference type="SAM" id="SignalP"/>
    </source>
</evidence>
<feature type="coiled-coil region" evidence="1">
    <location>
        <begin position="90"/>
        <end position="146"/>
    </location>
</feature>
<feature type="non-terminal residue" evidence="4">
    <location>
        <position position="365"/>
    </location>
</feature>
<dbReference type="EMBL" id="JBEZNA010000161">
    <property type="protein sequence ID" value="MEU9581785.1"/>
    <property type="molecule type" value="Genomic_DNA"/>
</dbReference>
<evidence type="ECO:0000256" key="2">
    <source>
        <dbReference type="SAM" id="MobiDB-lite"/>
    </source>
</evidence>
<proteinExistence type="predicted"/>
<evidence type="ECO:0000313" key="4">
    <source>
        <dbReference type="EMBL" id="MEU9581785.1"/>
    </source>
</evidence>
<keyword evidence="5" id="KW-1185">Reference proteome</keyword>
<keyword evidence="3" id="KW-0732">Signal</keyword>
<reference evidence="4 5" key="1">
    <citation type="submission" date="2024-06" db="EMBL/GenBank/DDBJ databases">
        <title>The Natural Products Discovery Center: Release of the First 8490 Sequenced Strains for Exploring Actinobacteria Biosynthetic Diversity.</title>
        <authorList>
            <person name="Kalkreuter E."/>
            <person name="Kautsar S.A."/>
            <person name="Yang D."/>
            <person name="Bader C.D."/>
            <person name="Teijaro C.N."/>
            <person name="Fluegel L."/>
            <person name="Davis C.M."/>
            <person name="Simpson J.R."/>
            <person name="Lauterbach L."/>
            <person name="Steele A.D."/>
            <person name="Gui C."/>
            <person name="Meng S."/>
            <person name="Li G."/>
            <person name="Viehrig K."/>
            <person name="Ye F."/>
            <person name="Su P."/>
            <person name="Kiefer A.F."/>
            <person name="Nichols A."/>
            <person name="Cepeda A.J."/>
            <person name="Yan W."/>
            <person name="Fan B."/>
            <person name="Jiang Y."/>
            <person name="Adhikari A."/>
            <person name="Zheng C.-J."/>
            <person name="Schuster L."/>
            <person name="Cowan T.M."/>
            <person name="Smanski M.J."/>
            <person name="Chevrette M.G."/>
            <person name="De Carvalho L.P.S."/>
            <person name="Shen B."/>
        </authorList>
    </citation>
    <scope>NUCLEOTIDE SEQUENCE [LARGE SCALE GENOMIC DNA]</scope>
    <source>
        <strain evidence="4 5">NPDC048117</strain>
    </source>
</reference>
<dbReference type="InterPro" id="IPR006311">
    <property type="entry name" value="TAT_signal"/>
</dbReference>
<dbReference type="Proteomes" id="UP001551584">
    <property type="component" value="Unassembled WGS sequence"/>
</dbReference>
<evidence type="ECO:0000256" key="1">
    <source>
        <dbReference type="SAM" id="Coils"/>
    </source>
</evidence>
<feature type="compositionally biased region" description="Basic and acidic residues" evidence="2">
    <location>
        <begin position="339"/>
        <end position="349"/>
    </location>
</feature>
<keyword evidence="1" id="KW-0175">Coiled coil</keyword>
<comment type="caution">
    <text evidence="4">The sequence shown here is derived from an EMBL/GenBank/DDBJ whole genome shotgun (WGS) entry which is preliminary data.</text>
</comment>
<feature type="signal peptide" evidence="3">
    <location>
        <begin position="1"/>
        <end position="31"/>
    </location>
</feature>
<dbReference type="RefSeq" id="WP_359278734.1">
    <property type="nucleotide sequence ID" value="NZ_JBEZNA010000161.1"/>
</dbReference>
<protein>
    <submittedName>
        <fullName evidence="4">Uncharacterized protein</fullName>
    </submittedName>
</protein>
<feature type="region of interest" description="Disordered" evidence="2">
    <location>
        <begin position="330"/>
        <end position="349"/>
    </location>
</feature>
<evidence type="ECO:0000313" key="5">
    <source>
        <dbReference type="Proteomes" id="UP001551584"/>
    </source>
</evidence>
<dbReference type="PROSITE" id="PS51318">
    <property type="entry name" value="TAT"/>
    <property type="match status" value="1"/>
</dbReference>